<dbReference type="InterPro" id="IPR043502">
    <property type="entry name" value="DNA/RNA_pol_sf"/>
</dbReference>
<dbReference type="GO" id="GO:0042575">
    <property type="term" value="C:DNA polymerase complex"/>
    <property type="evidence" value="ECO:0007669"/>
    <property type="project" value="UniProtKB-ARBA"/>
</dbReference>
<dbReference type="Gene3D" id="3.30.420.10">
    <property type="entry name" value="Ribonuclease H-like superfamily/Ribonuclease H"/>
    <property type="match status" value="1"/>
</dbReference>
<evidence type="ECO:0000313" key="2">
    <source>
        <dbReference type="EMBL" id="GBM01329.1"/>
    </source>
</evidence>
<dbReference type="AlphaFoldDB" id="A0A4Y2CAP0"/>
<dbReference type="PANTHER" id="PTHR47331">
    <property type="entry name" value="PHD-TYPE DOMAIN-CONTAINING PROTEIN"/>
    <property type="match status" value="1"/>
</dbReference>
<dbReference type="InterPro" id="IPR036397">
    <property type="entry name" value="RNaseH_sf"/>
</dbReference>
<dbReference type="InterPro" id="IPR001584">
    <property type="entry name" value="Integrase_cat-core"/>
</dbReference>
<keyword evidence="3" id="KW-1185">Reference proteome</keyword>
<dbReference type="InterPro" id="IPR012337">
    <property type="entry name" value="RNaseH-like_sf"/>
</dbReference>
<dbReference type="GO" id="GO:0003676">
    <property type="term" value="F:nucleic acid binding"/>
    <property type="evidence" value="ECO:0007669"/>
    <property type="project" value="InterPro"/>
</dbReference>
<evidence type="ECO:0000313" key="3">
    <source>
        <dbReference type="Proteomes" id="UP000499080"/>
    </source>
</evidence>
<accession>A0A4Y2CAP0</accession>
<sequence>MVKRMKARGFFCEYQEVFDDWERLKIIERVPENELKNEKCHYLPHRPVIKMQSETTRIRPVFDASASEKGKPSLNHCLFKAINLIELIPDVIDRFRTYPIGLSGDIEKAFLMLSVANQDREFLRFFYPCDEELVYRHCRVVFGVSCSPFLLNASILYLLDSSPPEFHDMVEKLKGSFYVDNCLTGVNDPCDQASFIERTQTLMSRGGFNLRGWVSNVVCEFISKHSGDASVLGLLWNLDADKLRCSIDFEVLSCETVISKRLILSLVQKIFGPIGILYAVTLPPKILLQDTWKLKVGWDIELPPDVSKKFFKWVNELYLLKVVCLPRFMPFNEGSELHVFVDANRVADSACVFVRTVLEAETSVSLIRAKTRVAPLKPLTIPRLELMACCIGARLVNSIRDALNLPNIKVTFWSDSEVALWWIKEHGDWSVFVTNRVQEIRQLTQFQLWRHVPGVLNIADMLSRGCSARRLLDSRWWEGPTWLKDAPENWPKGEICCEPLAAHTESKKSELVILNVDNDCFPSYCLKMSNYNRMINVFAYILRFVNNCQKNCTSINDSMLSFEEIDKAEKCLIKLLQCQFFKTVSDLKFISAFKDDNGILRVKTKITYQKDESFLAPILLPGKCLFTRLLTKSVHIKNFHAGIQLVQTILREKFWILRARKTIRSVLYECVKCKRFSSKPMSNEQTPLPPDRVSDCAVFEIVGIDLAGPLFLKNGEKVWIALFTCAVYRAIHLKLVRSLSSDSFNLAMRRFIARRGRPKTIYSDNGTNFKGSCNELPKLDWSQIQREANLERMSWKFNPPTASWWGGWWERLVRVIKELLRRTLGNSVLSFEELETVICGCESVINSRPLTYISEESRELVPLTPSMFLIENRCSDVTDFETTDQGPF</sequence>
<proteinExistence type="predicted"/>
<dbReference type="GO" id="GO:0015074">
    <property type="term" value="P:DNA integration"/>
    <property type="evidence" value="ECO:0007669"/>
    <property type="project" value="InterPro"/>
</dbReference>
<dbReference type="EMBL" id="BGPR01000168">
    <property type="protein sequence ID" value="GBM01329.1"/>
    <property type="molecule type" value="Genomic_DNA"/>
</dbReference>
<dbReference type="Pfam" id="PF17921">
    <property type="entry name" value="Integrase_H2C2"/>
    <property type="match status" value="1"/>
</dbReference>
<dbReference type="PANTHER" id="PTHR47331:SF4">
    <property type="entry name" value="PEPTIDASE S1 DOMAIN-CONTAINING PROTEIN"/>
    <property type="match status" value="1"/>
</dbReference>
<dbReference type="GO" id="GO:0071897">
    <property type="term" value="P:DNA biosynthetic process"/>
    <property type="evidence" value="ECO:0007669"/>
    <property type="project" value="UniProtKB-ARBA"/>
</dbReference>
<dbReference type="InterPro" id="IPR008042">
    <property type="entry name" value="Retrotrans_Pao"/>
</dbReference>
<comment type="caution">
    <text evidence="2">The sequence shown here is derived from an EMBL/GenBank/DDBJ whole genome shotgun (WGS) entry which is preliminary data.</text>
</comment>
<dbReference type="OrthoDB" id="5977368at2759"/>
<name>A0A4Y2CAP0_ARAVE</name>
<dbReference type="PROSITE" id="PS50994">
    <property type="entry name" value="INTEGRASE"/>
    <property type="match status" value="1"/>
</dbReference>
<dbReference type="SUPFAM" id="SSF53098">
    <property type="entry name" value="Ribonuclease H-like"/>
    <property type="match status" value="1"/>
</dbReference>
<protein>
    <recommendedName>
        <fullName evidence="1">Integrase catalytic domain-containing protein</fullName>
    </recommendedName>
</protein>
<feature type="domain" description="Integrase catalytic" evidence="1">
    <location>
        <begin position="686"/>
        <end position="873"/>
    </location>
</feature>
<gene>
    <name evidence="2" type="ORF">AVEN_135758_1</name>
</gene>
<dbReference type="SUPFAM" id="SSF56672">
    <property type="entry name" value="DNA/RNA polymerases"/>
    <property type="match status" value="1"/>
</dbReference>
<reference evidence="2 3" key="1">
    <citation type="journal article" date="2019" name="Sci. Rep.">
        <title>Orb-weaving spider Araneus ventricosus genome elucidates the spidroin gene catalogue.</title>
        <authorList>
            <person name="Kono N."/>
            <person name="Nakamura H."/>
            <person name="Ohtoshi R."/>
            <person name="Moran D.A.P."/>
            <person name="Shinohara A."/>
            <person name="Yoshida Y."/>
            <person name="Fujiwara M."/>
            <person name="Mori M."/>
            <person name="Tomita M."/>
            <person name="Arakawa K."/>
        </authorList>
    </citation>
    <scope>NUCLEOTIDE SEQUENCE [LARGE SCALE GENOMIC DNA]</scope>
</reference>
<dbReference type="Pfam" id="PF05380">
    <property type="entry name" value="Peptidase_A17"/>
    <property type="match status" value="1"/>
</dbReference>
<dbReference type="Proteomes" id="UP000499080">
    <property type="component" value="Unassembled WGS sequence"/>
</dbReference>
<evidence type="ECO:0000259" key="1">
    <source>
        <dbReference type="PROSITE" id="PS50994"/>
    </source>
</evidence>
<dbReference type="InterPro" id="IPR041588">
    <property type="entry name" value="Integrase_H2C2"/>
</dbReference>
<organism evidence="2 3">
    <name type="scientific">Araneus ventricosus</name>
    <name type="common">Orbweaver spider</name>
    <name type="synonym">Epeira ventricosa</name>
    <dbReference type="NCBI Taxonomy" id="182803"/>
    <lineage>
        <taxon>Eukaryota</taxon>
        <taxon>Metazoa</taxon>
        <taxon>Ecdysozoa</taxon>
        <taxon>Arthropoda</taxon>
        <taxon>Chelicerata</taxon>
        <taxon>Arachnida</taxon>
        <taxon>Araneae</taxon>
        <taxon>Araneomorphae</taxon>
        <taxon>Entelegynae</taxon>
        <taxon>Araneoidea</taxon>
        <taxon>Araneidae</taxon>
        <taxon>Araneus</taxon>
    </lineage>
</organism>